<feature type="chain" id="PRO_5035230639" description="EGF-like domain-containing protein" evidence="1">
    <location>
        <begin position="25"/>
        <end position="421"/>
    </location>
</feature>
<dbReference type="InterPro" id="IPR053369">
    <property type="entry name" value="SrfA-induced_signal"/>
</dbReference>
<evidence type="ECO:0000313" key="3">
    <source>
        <dbReference type="Proteomes" id="UP000695562"/>
    </source>
</evidence>
<gene>
    <name evidence="2" type="ORF">CYY_004763</name>
</gene>
<organism evidence="2 3">
    <name type="scientific">Polysphondylium violaceum</name>
    <dbReference type="NCBI Taxonomy" id="133409"/>
    <lineage>
        <taxon>Eukaryota</taxon>
        <taxon>Amoebozoa</taxon>
        <taxon>Evosea</taxon>
        <taxon>Eumycetozoa</taxon>
        <taxon>Dictyostelia</taxon>
        <taxon>Dictyosteliales</taxon>
        <taxon>Dictyosteliaceae</taxon>
        <taxon>Polysphondylium</taxon>
    </lineage>
</organism>
<keyword evidence="1" id="KW-0732">Signal</keyword>
<evidence type="ECO:0008006" key="4">
    <source>
        <dbReference type="Google" id="ProtNLM"/>
    </source>
</evidence>
<reference evidence="2" key="1">
    <citation type="submission" date="2020-01" db="EMBL/GenBank/DDBJ databases">
        <title>Development of genomics and gene disruption for Polysphondylium violaceum indicates a role for the polyketide synthase stlB in stalk morphogenesis.</title>
        <authorList>
            <person name="Narita B."/>
            <person name="Kawabe Y."/>
            <person name="Kin K."/>
            <person name="Saito T."/>
            <person name="Gibbs R."/>
            <person name="Kuspa A."/>
            <person name="Muzny D."/>
            <person name="Queller D."/>
            <person name="Richards S."/>
            <person name="Strassman J."/>
            <person name="Sucgang R."/>
            <person name="Worley K."/>
            <person name="Schaap P."/>
        </authorList>
    </citation>
    <scope>NUCLEOTIDE SEQUENCE</scope>
    <source>
        <strain evidence="2">QSvi11</strain>
    </source>
</reference>
<dbReference type="OrthoDB" id="18757at2759"/>
<dbReference type="PANTHER" id="PTHR32256">
    <property type="match status" value="1"/>
</dbReference>
<dbReference type="InterPro" id="IPR011044">
    <property type="entry name" value="Quino_amine_DH_bsu"/>
</dbReference>
<comment type="caution">
    <text evidence="2">The sequence shown here is derived from an EMBL/GenBank/DDBJ whole genome shotgun (WGS) entry which is preliminary data.</text>
</comment>
<evidence type="ECO:0000256" key="1">
    <source>
        <dbReference type="SAM" id="SignalP"/>
    </source>
</evidence>
<dbReference type="EMBL" id="AJWJ01000174">
    <property type="protein sequence ID" value="KAF2073939.1"/>
    <property type="molecule type" value="Genomic_DNA"/>
</dbReference>
<protein>
    <recommendedName>
        <fullName evidence="4">EGF-like domain-containing protein</fullName>
    </recommendedName>
</protein>
<evidence type="ECO:0000313" key="2">
    <source>
        <dbReference type="EMBL" id="KAF2073939.1"/>
    </source>
</evidence>
<dbReference type="AlphaFoldDB" id="A0A8J4PWC8"/>
<keyword evidence="3" id="KW-1185">Reference proteome</keyword>
<name>A0A8J4PWC8_9MYCE</name>
<proteinExistence type="predicted"/>
<dbReference type="Proteomes" id="UP000695562">
    <property type="component" value="Unassembled WGS sequence"/>
</dbReference>
<feature type="signal peptide" evidence="1">
    <location>
        <begin position="1"/>
        <end position="24"/>
    </location>
</feature>
<dbReference type="SUPFAM" id="SSF50969">
    <property type="entry name" value="YVTN repeat-like/Quinoprotein amine dehydrogenase"/>
    <property type="match status" value="1"/>
</dbReference>
<accession>A0A8J4PWC8</accession>
<dbReference type="PANTHER" id="PTHR32256:SF18">
    <property type="entry name" value="SRFA-INDUCED GENE K PROTEIN"/>
    <property type="match status" value="1"/>
</dbReference>
<sequence length="421" mass="46474">MKQKLSSCCIPTLLIGLSVTLVLASQCSNYYPFSSEAGDLNIYPGIGLDESLNQIYVIGKYNNSLNSPFGYPYVFSISTNSSNGNLTKQYPIKGEIPEGPGFTEYDRLYSYLEKYKYMYLRVNQRGSPQIGIYNPTTETFQPVWATRNIPLVIAFNQESTGIVFSDFGIYKLDKIPTTRDDQLDRVLLYQKQITNGISVQGTVIYISTMEGQFYRGTTLCRNCTQSNLIPLFQDPVAKSITGFLTSSSHMFYSSSLGIYSVPLNGSIDQRKTLVSEPVVSMVINKAGTIIYFTTSDAKIKSVNTTDGTITILYTNQKPVGQCECAVGFSLASDGSCTQCNGTTLWTSQGYPFCTKTIDGNKPEVCFQAWQCGYEPFSICDGKCTCLYGFYGPNCDQCDGQVAWSNGYPSCVPNPTISPLSK</sequence>